<feature type="domain" description="EF-hand" evidence="4">
    <location>
        <begin position="31"/>
        <end position="66"/>
    </location>
</feature>
<evidence type="ECO:0000256" key="3">
    <source>
        <dbReference type="SAM" id="MobiDB-lite"/>
    </source>
</evidence>
<dbReference type="InterPro" id="IPR050230">
    <property type="entry name" value="CALM/Myosin/TropC-like"/>
</dbReference>
<dbReference type="InterPro" id="IPR011992">
    <property type="entry name" value="EF-hand-dom_pair"/>
</dbReference>
<dbReference type="InterPro" id="IPR002048">
    <property type="entry name" value="EF_hand_dom"/>
</dbReference>
<evidence type="ECO:0000256" key="1">
    <source>
        <dbReference type="ARBA" id="ARBA00022737"/>
    </source>
</evidence>
<dbReference type="GO" id="GO:0016460">
    <property type="term" value="C:myosin II complex"/>
    <property type="evidence" value="ECO:0007669"/>
    <property type="project" value="TreeGrafter"/>
</dbReference>
<keyword evidence="1" id="KW-0677">Repeat</keyword>
<dbReference type="PANTHER" id="PTHR23048:SF0">
    <property type="entry name" value="CALMODULIN LIKE 3"/>
    <property type="match status" value="1"/>
</dbReference>
<gene>
    <name evidence="5" type="ORF">TVY486_1114730</name>
</gene>
<protein>
    <submittedName>
        <fullName evidence="5">Putative centrin</fullName>
    </submittedName>
</protein>
<dbReference type="InterPro" id="IPR018247">
    <property type="entry name" value="EF_Hand_1_Ca_BS"/>
</dbReference>
<dbReference type="FunFam" id="1.10.238.10:FF:000560">
    <property type="entry name" value="Centrin, putative"/>
    <property type="match status" value="1"/>
</dbReference>
<dbReference type="AlphaFoldDB" id="G0U8R1"/>
<name>G0U8R1_TRYVY</name>
<dbReference type="GO" id="GO:0005509">
    <property type="term" value="F:calcium ion binding"/>
    <property type="evidence" value="ECO:0007669"/>
    <property type="project" value="InterPro"/>
</dbReference>
<sequence>MEANKAKAPNRAAVAEKNESKTPLSLPISERYKAQLRQAFDLFDTDGTGRINPQDVKVALSALGYDVNKEELNQLLRHVGASSSGVMDFNDFYSVLVAKMMQRESRSEAIRAFKLMDVGDKGFIGVDDLRPIAASLEMNLTDDELAEMVLFAHPSVAMGKNDSEPKEHLTVSEEEFLKLMGRAHVF</sequence>
<accession>G0U8R1</accession>
<proteinExistence type="predicted"/>
<dbReference type="PROSITE" id="PS00018">
    <property type="entry name" value="EF_HAND_1"/>
    <property type="match status" value="1"/>
</dbReference>
<reference evidence="5" key="1">
    <citation type="journal article" date="2012" name="Proc. Natl. Acad. Sci. U.S.A.">
        <title>Antigenic diversity is generated by distinct evolutionary mechanisms in African trypanosome species.</title>
        <authorList>
            <person name="Jackson A.P."/>
            <person name="Berry A."/>
            <person name="Aslett M."/>
            <person name="Allison H.C."/>
            <person name="Burton P."/>
            <person name="Vavrova-Anderson J."/>
            <person name="Brown R."/>
            <person name="Browne H."/>
            <person name="Corton N."/>
            <person name="Hauser H."/>
            <person name="Gamble J."/>
            <person name="Gilderthorp R."/>
            <person name="Marcello L."/>
            <person name="McQuillan J."/>
            <person name="Otto T.D."/>
            <person name="Quail M.A."/>
            <person name="Sanders M.J."/>
            <person name="van Tonder A."/>
            <person name="Ginger M.L."/>
            <person name="Field M.C."/>
            <person name="Barry J.D."/>
            <person name="Hertz-Fowler C."/>
            <person name="Berriman M."/>
        </authorList>
    </citation>
    <scope>NUCLEOTIDE SEQUENCE</scope>
    <source>
        <strain evidence="5">Y486</strain>
    </source>
</reference>
<dbReference type="Pfam" id="PF13499">
    <property type="entry name" value="EF-hand_7"/>
    <property type="match status" value="1"/>
</dbReference>
<dbReference type="VEuPathDB" id="TriTrypDB:TvY486_1114730"/>
<dbReference type="PANTHER" id="PTHR23048">
    <property type="entry name" value="MYOSIN LIGHT CHAIN 1, 3"/>
    <property type="match status" value="1"/>
</dbReference>
<organism evidence="5">
    <name type="scientific">Trypanosoma vivax (strain Y486)</name>
    <dbReference type="NCBI Taxonomy" id="1055687"/>
    <lineage>
        <taxon>Eukaryota</taxon>
        <taxon>Discoba</taxon>
        <taxon>Euglenozoa</taxon>
        <taxon>Kinetoplastea</taxon>
        <taxon>Metakinetoplastina</taxon>
        <taxon>Trypanosomatida</taxon>
        <taxon>Trypanosomatidae</taxon>
        <taxon>Trypanosoma</taxon>
        <taxon>Duttonella</taxon>
    </lineage>
</organism>
<evidence type="ECO:0000259" key="4">
    <source>
        <dbReference type="PROSITE" id="PS50222"/>
    </source>
</evidence>
<feature type="domain" description="EF-hand" evidence="4">
    <location>
        <begin position="104"/>
        <end position="139"/>
    </location>
</feature>
<dbReference type="CDD" id="cd00051">
    <property type="entry name" value="EFh"/>
    <property type="match status" value="1"/>
</dbReference>
<evidence type="ECO:0000313" key="5">
    <source>
        <dbReference type="EMBL" id="CCC53989.1"/>
    </source>
</evidence>
<evidence type="ECO:0000256" key="2">
    <source>
        <dbReference type="ARBA" id="ARBA00022837"/>
    </source>
</evidence>
<dbReference type="Gene3D" id="1.10.238.10">
    <property type="entry name" value="EF-hand"/>
    <property type="match status" value="2"/>
</dbReference>
<feature type="region of interest" description="Disordered" evidence="3">
    <location>
        <begin position="1"/>
        <end position="21"/>
    </location>
</feature>
<keyword evidence="2" id="KW-0106">Calcium</keyword>
<dbReference type="SMART" id="SM00054">
    <property type="entry name" value="EFh"/>
    <property type="match status" value="3"/>
</dbReference>
<dbReference type="SUPFAM" id="SSF47473">
    <property type="entry name" value="EF-hand"/>
    <property type="match status" value="1"/>
</dbReference>
<dbReference type="PROSITE" id="PS50222">
    <property type="entry name" value="EF_HAND_2"/>
    <property type="match status" value="2"/>
</dbReference>
<dbReference type="OMA" id="MIQFARS"/>
<dbReference type="EMBL" id="HE573027">
    <property type="protein sequence ID" value="CCC53989.1"/>
    <property type="molecule type" value="Genomic_DNA"/>
</dbReference>